<reference evidence="3" key="1">
    <citation type="submission" date="2007-12" db="EMBL/GenBank/DDBJ databases">
        <title>Annotation of Entamoeba dispar SAW760.</title>
        <authorList>
            <person name="Lorenzi H."/>
            <person name="Inman J."/>
            <person name="Schobel S."/>
            <person name="Amedeo P."/>
            <person name="Caler E."/>
        </authorList>
    </citation>
    <scope>NUCLEOTIDE SEQUENCE [LARGE SCALE GENOMIC DNA]</scope>
    <source>
        <strain evidence="3">ATCC PRA-260 / SAW760</strain>
    </source>
</reference>
<organism evidence="3">
    <name type="scientific">Entamoeba dispar (strain ATCC PRA-260 / SAW760)</name>
    <dbReference type="NCBI Taxonomy" id="370354"/>
    <lineage>
        <taxon>Eukaryota</taxon>
        <taxon>Amoebozoa</taxon>
        <taxon>Evosea</taxon>
        <taxon>Archamoebae</taxon>
        <taxon>Mastigamoebida</taxon>
        <taxon>Entamoebidae</taxon>
        <taxon>Entamoeba</taxon>
    </lineage>
</organism>
<dbReference type="Proteomes" id="UP000008076">
    <property type="component" value="Unassembled WGS sequence"/>
</dbReference>
<sequence length="496" mass="58356">MSKPITAPQTPSKSSPSLLLNRNTSTLTMSLNQPLYTSPILHNSLTNETKFKEVVEVIVNPKRVEGYLSINTLTGHVYLQFQSIIQSEITGGTPQKKKSPLYYFNFCIEDTPSYSIAKRLIETEVRFHPGRQLNIQLYPIIFKRDSFISFCDTLKSINVIMNDGFIRTEKKRIPYEVDVGKYISQLQYDEQLIKRNSWIKQIRADCTEKITQETRWDKMNQTNVRKALFYRGTNEECRCDIWKKCLGYSFEEEKYSKLTKQVALTMDIQINQNKKLSILWKQIEKDIVRTHITTACSKNWNLSKKEIESIVKRLLKCWTLYNFDGGYQQGMSDILIGLMEYSKLEYETFGLFIKVMEMMSSVYLRNEKTDIYMSPIIKVIDPDFHGYLKMVGISYSFMYKWIILLFRRDFPHSACVRLWDAIFAYPENKLYFFIAASLLVQHKEIIMKYRFELDDISIFFQEMENKFDDNIYIDADIAVSSFRVNASDKEQLLVFS</sequence>
<gene>
    <name evidence="2" type="ORF">EDI_245280</name>
</gene>
<dbReference type="InterPro" id="IPR000195">
    <property type="entry name" value="Rab-GAP-TBC_dom"/>
</dbReference>
<dbReference type="Gene3D" id="1.10.472.80">
    <property type="entry name" value="Ypt/Rab-GAP domain of gyp1p, domain 3"/>
    <property type="match status" value="1"/>
</dbReference>
<dbReference type="Pfam" id="PF00566">
    <property type="entry name" value="RabGAP-TBC"/>
    <property type="match status" value="1"/>
</dbReference>
<name>B0EE64_ENTDS</name>
<dbReference type="EMBL" id="DS548917">
    <property type="protein sequence ID" value="EDR27188.1"/>
    <property type="molecule type" value="Genomic_DNA"/>
</dbReference>
<dbReference type="KEGG" id="edi:EDI_245280"/>
<dbReference type="eggNOG" id="KOG2197">
    <property type="taxonomic scope" value="Eukaryota"/>
</dbReference>
<dbReference type="AlphaFoldDB" id="B0EE64"/>
<evidence type="ECO:0000313" key="3">
    <source>
        <dbReference type="Proteomes" id="UP000008076"/>
    </source>
</evidence>
<dbReference type="GO" id="GO:0005096">
    <property type="term" value="F:GTPase activator activity"/>
    <property type="evidence" value="ECO:0007669"/>
    <property type="project" value="TreeGrafter"/>
</dbReference>
<protein>
    <recommendedName>
        <fullName evidence="1">Rab-GAP TBC domain-containing protein</fullName>
    </recommendedName>
</protein>
<dbReference type="InterPro" id="IPR035969">
    <property type="entry name" value="Rab-GAP_TBC_sf"/>
</dbReference>
<proteinExistence type="predicted"/>
<dbReference type="PANTHER" id="PTHR22957:SF27">
    <property type="entry name" value="TBC1 DOMAIN FAMILY MEMBER 13"/>
    <property type="match status" value="1"/>
</dbReference>
<dbReference type="PROSITE" id="PS50086">
    <property type="entry name" value="TBC_RABGAP"/>
    <property type="match status" value="1"/>
</dbReference>
<accession>B0EE64</accession>
<evidence type="ECO:0000313" key="2">
    <source>
        <dbReference type="EMBL" id="EDR27188.1"/>
    </source>
</evidence>
<dbReference type="GeneID" id="5881570"/>
<dbReference type="VEuPathDB" id="AmoebaDB:EDI_245280"/>
<dbReference type="Gene3D" id="1.10.8.270">
    <property type="entry name" value="putative rabgap domain of human tbc1 domain family member 14 like domains"/>
    <property type="match status" value="1"/>
</dbReference>
<dbReference type="SMART" id="SM00164">
    <property type="entry name" value="TBC"/>
    <property type="match status" value="1"/>
</dbReference>
<dbReference type="OrthoDB" id="10264062at2759"/>
<dbReference type="OMA" id="IVRTHIT"/>
<dbReference type="SUPFAM" id="SSF47923">
    <property type="entry name" value="Ypt/Rab-GAP domain of gyp1p"/>
    <property type="match status" value="2"/>
</dbReference>
<dbReference type="PANTHER" id="PTHR22957">
    <property type="entry name" value="TBC1 DOMAIN FAMILY MEMBER GTPASE-ACTIVATING PROTEIN"/>
    <property type="match status" value="1"/>
</dbReference>
<dbReference type="FunFam" id="1.10.472.80:FF:000073">
    <property type="entry name" value="TBC/Rab GTPase activating domain containing protein"/>
    <property type="match status" value="1"/>
</dbReference>
<evidence type="ECO:0000259" key="1">
    <source>
        <dbReference type="PROSITE" id="PS50086"/>
    </source>
</evidence>
<dbReference type="GO" id="GO:0006886">
    <property type="term" value="P:intracellular protein transport"/>
    <property type="evidence" value="ECO:0007669"/>
    <property type="project" value="TreeGrafter"/>
</dbReference>
<dbReference type="RefSeq" id="XP_001736572.1">
    <property type="nucleotide sequence ID" value="XM_001736520.1"/>
</dbReference>
<keyword evidence="3" id="KW-1185">Reference proteome</keyword>
<feature type="domain" description="Rab-GAP TBC" evidence="1">
    <location>
        <begin position="232"/>
        <end position="426"/>
    </location>
</feature>